<dbReference type="STRING" id="493475.GARC_1801"/>
<feature type="transmembrane region" description="Helical" evidence="1">
    <location>
        <begin position="6"/>
        <end position="26"/>
    </location>
</feature>
<keyword evidence="1" id="KW-0472">Membrane</keyword>
<comment type="caution">
    <text evidence="2">The sequence shown here is derived from an EMBL/GenBank/DDBJ whole genome shotgun (WGS) entry which is preliminary data.</text>
</comment>
<evidence type="ECO:0000256" key="1">
    <source>
        <dbReference type="SAM" id="Phobius"/>
    </source>
</evidence>
<dbReference type="RefSeq" id="WP_007618936.1">
    <property type="nucleotide sequence ID" value="NZ_BAEO01000024.1"/>
</dbReference>
<keyword evidence="3" id="KW-1185">Reference proteome</keyword>
<dbReference type="Proteomes" id="UP000006327">
    <property type="component" value="Unassembled WGS sequence"/>
</dbReference>
<dbReference type="EMBL" id="BAEO01000024">
    <property type="protein sequence ID" value="GAC18772.1"/>
    <property type="molecule type" value="Genomic_DNA"/>
</dbReference>
<sequence>MSFPLLLSLIALIVSIVCLTFLIVLFKRYNTQLEIIVSQSSSLSELSKTVNNLNEALHEIRSGNYGVSSRVKELVQQVDNLQAAQQSLVENLVEQDPQSRFYSKGTKLISQGASLEDVMRECDMPAAEAELLFNLHKSQK</sequence>
<proteinExistence type="predicted"/>
<name>K6YKT2_9ALTE</name>
<protein>
    <recommendedName>
        <fullName evidence="4">DUF2802 domain-containing protein</fullName>
    </recommendedName>
</protein>
<reference evidence="2 3" key="1">
    <citation type="journal article" date="2017" name="Antonie Van Leeuwenhoek">
        <title>Rhizobium rhizosphaerae sp. nov., a novel species isolated from rice rhizosphere.</title>
        <authorList>
            <person name="Zhao J.J."/>
            <person name="Zhang J."/>
            <person name="Zhang R.J."/>
            <person name="Zhang C.W."/>
            <person name="Yin H.Q."/>
            <person name="Zhang X.X."/>
        </authorList>
    </citation>
    <scope>NUCLEOTIDE SEQUENCE [LARGE SCALE GENOMIC DNA]</scope>
    <source>
        <strain evidence="2 3">BSs20135</strain>
    </source>
</reference>
<dbReference type="AlphaFoldDB" id="K6YKT2"/>
<organism evidence="2 3">
    <name type="scientific">Paraglaciecola arctica BSs20135</name>
    <dbReference type="NCBI Taxonomy" id="493475"/>
    <lineage>
        <taxon>Bacteria</taxon>
        <taxon>Pseudomonadati</taxon>
        <taxon>Pseudomonadota</taxon>
        <taxon>Gammaproteobacteria</taxon>
        <taxon>Alteromonadales</taxon>
        <taxon>Alteromonadaceae</taxon>
        <taxon>Paraglaciecola</taxon>
    </lineage>
</organism>
<accession>K6YKT2</accession>
<keyword evidence="1" id="KW-1133">Transmembrane helix</keyword>
<keyword evidence="1" id="KW-0812">Transmembrane</keyword>
<evidence type="ECO:0000313" key="2">
    <source>
        <dbReference type="EMBL" id="GAC18772.1"/>
    </source>
</evidence>
<evidence type="ECO:0000313" key="3">
    <source>
        <dbReference type="Proteomes" id="UP000006327"/>
    </source>
</evidence>
<gene>
    <name evidence="2" type="ORF">GARC_1801</name>
</gene>
<dbReference type="OrthoDB" id="5600183at2"/>
<evidence type="ECO:0008006" key="4">
    <source>
        <dbReference type="Google" id="ProtNLM"/>
    </source>
</evidence>
<dbReference type="InterPro" id="IPR021244">
    <property type="entry name" value="DUF2802"/>
</dbReference>
<dbReference type="Pfam" id="PF10975">
    <property type="entry name" value="DUF2802"/>
    <property type="match status" value="1"/>
</dbReference>
<dbReference type="eggNOG" id="ENOG5032YKY">
    <property type="taxonomic scope" value="Bacteria"/>
</dbReference>